<dbReference type="InterPro" id="IPR023765">
    <property type="entry name" value="SBP_5_CS"/>
</dbReference>
<dbReference type="Gene3D" id="3.40.190.10">
    <property type="entry name" value="Periplasmic binding protein-like II"/>
    <property type="match status" value="1"/>
</dbReference>
<comment type="subcellular location">
    <subcellularLocation>
        <location evidence="1">Periplasm</location>
    </subcellularLocation>
</comment>
<proteinExistence type="inferred from homology"/>
<evidence type="ECO:0000256" key="6">
    <source>
        <dbReference type="SAM" id="SignalP"/>
    </source>
</evidence>
<accession>A0ABU3DH84</accession>
<protein>
    <submittedName>
        <fullName evidence="8">ABC transporter substrate-binding protein</fullName>
    </submittedName>
</protein>
<gene>
    <name evidence="8" type="ORF">RM543_10290</name>
</gene>
<evidence type="ECO:0000256" key="1">
    <source>
        <dbReference type="ARBA" id="ARBA00004418"/>
    </source>
</evidence>
<evidence type="ECO:0000256" key="2">
    <source>
        <dbReference type="ARBA" id="ARBA00005695"/>
    </source>
</evidence>
<comment type="similarity">
    <text evidence="2">Belongs to the bacterial solute-binding protein 5 family.</text>
</comment>
<evidence type="ECO:0000313" key="9">
    <source>
        <dbReference type="Proteomes" id="UP001265259"/>
    </source>
</evidence>
<feature type="signal peptide" evidence="6">
    <location>
        <begin position="1"/>
        <end position="23"/>
    </location>
</feature>
<evidence type="ECO:0000259" key="7">
    <source>
        <dbReference type="Pfam" id="PF00496"/>
    </source>
</evidence>
<evidence type="ECO:0000256" key="3">
    <source>
        <dbReference type="ARBA" id="ARBA00022448"/>
    </source>
</evidence>
<keyword evidence="9" id="KW-1185">Reference proteome</keyword>
<dbReference type="EMBL" id="JAVRHL010000002">
    <property type="protein sequence ID" value="MDT0683075.1"/>
    <property type="molecule type" value="Genomic_DNA"/>
</dbReference>
<keyword evidence="3" id="KW-0813">Transport</keyword>
<evidence type="ECO:0000313" key="8">
    <source>
        <dbReference type="EMBL" id="MDT0683075.1"/>
    </source>
</evidence>
<evidence type="ECO:0000256" key="4">
    <source>
        <dbReference type="ARBA" id="ARBA00022729"/>
    </source>
</evidence>
<dbReference type="SUPFAM" id="SSF53850">
    <property type="entry name" value="Periplasmic binding protein-like II"/>
    <property type="match status" value="1"/>
</dbReference>
<dbReference type="PANTHER" id="PTHR30290:SF9">
    <property type="entry name" value="OLIGOPEPTIDE-BINDING PROTEIN APPA"/>
    <property type="match status" value="1"/>
</dbReference>
<feature type="domain" description="Solute-binding protein family 5" evidence="7">
    <location>
        <begin position="67"/>
        <end position="159"/>
    </location>
</feature>
<dbReference type="InterPro" id="IPR039424">
    <property type="entry name" value="SBP_5"/>
</dbReference>
<comment type="caution">
    <text evidence="8">The sequence shown here is derived from an EMBL/GenBank/DDBJ whole genome shotgun (WGS) entry which is preliminary data.</text>
</comment>
<dbReference type="Pfam" id="PF00496">
    <property type="entry name" value="SBP_bac_5"/>
    <property type="match status" value="1"/>
</dbReference>
<dbReference type="PANTHER" id="PTHR30290">
    <property type="entry name" value="PERIPLASMIC BINDING COMPONENT OF ABC TRANSPORTER"/>
    <property type="match status" value="1"/>
</dbReference>
<reference evidence="8 9" key="1">
    <citation type="submission" date="2023-09" db="EMBL/GenBank/DDBJ databases">
        <authorList>
            <person name="Rey-Velasco X."/>
        </authorList>
    </citation>
    <scope>NUCLEOTIDE SEQUENCE [LARGE SCALE GENOMIC DNA]</scope>
    <source>
        <strain evidence="8 9">F158</strain>
    </source>
</reference>
<keyword evidence="4 6" id="KW-0732">Signal</keyword>
<feature type="chain" id="PRO_5046785892" evidence="6">
    <location>
        <begin position="24"/>
        <end position="216"/>
    </location>
</feature>
<dbReference type="Proteomes" id="UP001265259">
    <property type="component" value="Unassembled WGS sequence"/>
</dbReference>
<feature type="compositionally biased region" description="Polar residues" evidence="5">
    <location>
        <begin position="191"/>
        <end position="206"/>
    </location>
</feature>
<name>A0ABU3DH84_9RHOB</name>
<dbReference type="PROSITE" id="PS01040">
    <property type="entry name" value="SBP_BACTERIAL_5"/>
    <property type="match status" value="1"/>
</dbReference>
<dbReference type="RefSeq" id="WP_311691201.1">
    <property type="nucleotide sequence ID" value="NZ_JAVRHL010000002.1"/>
</dbReference>
<sequence>MTRFARTPLIGAAIAAMLPVAAAAETLQYAGTTAPLTFDPHSTNDYVTTAIARQTYESLVELGPDSELIPGLATEWEYVGDATWRLSLREGVSFHDGTPMTAEDVAFSVMRQATSARYASLFGQIVEARVVDESTVEIVTEAPDAVMPVKLSRLFVMSKAWAEENGIAEVPQLGTDSTEACGTPTAPARCGSNSRSRAKRPSSNATRIGGASSPAT</sequence>
<dbReference type="InterPro" id="IPR000914">
    <property type="entry name" value="SBP_5_dom"/>
</dbReference>
<feature type="region of interest" description="Disordered" evidence="5">
    <location>
        <begin position="173"/>
        <end position="216"/>
    </location>
</feature>
<organism evidence="8 9">
    <name type="scientific">Tropicimonas omnivorans</name>
    <dbReference type="NCBI Taxonomy" id="3075590"/>
    <lineage>
        <taxon>Bacteria</taxon>
        <taxon>Pseudomonadati</taxon>
        <taxon>Pseudomonadota</taxon>
        <taxon>Alphaproteobacteria</taxon>
        <taxon>Rhodobacterales</taxon>
        <taxon>Roseobacteraceae</taxon>
        <taxon>Tropicimonas</taxon>
    </lineage>
</organism>
<evidence type="ECO:0000256" key="5">
    <source>
        <dbReference type="SAM" id="MobiDB-lite"/>
    </source>
</evidence>